<dbReference type="InterPro" id="IPR047817">
    <property type="entry name" value="ABC2_TM_bact-type"/>
</dbReference>
<evidence type="ECO:0000256" key="5">
    <source>
        <dbReference type="RuleBase" id="RU361157"/>
    </source>
</evidence>
<evidence type="ECO:0000259" key="6">
    <source>
        <dbReference type="PROSITE" id="PS51012"/>
    </source>
</evidence>
<comment type="caution">
    <text evidence="7">The sequence shown here is derived from an EMBL/GenBank/DDBJ whole genome shotgun (WGS) entry which is preliminary data.</text>
</comment>
<protein>
    <recommendedName>
        <fullName evidence="5">Transport permease protein</fullName>
    </recommendedName>
</protein>
<feature type="transmembrane region" description="Helical" evidence="5">
    <location>
        <begin position="239"/>
        <end position="258"/>
    </location>
</feature>
<dbReference type="PRINTS" id="PR00164">
    <property type="entry name" value="ABC2TRNSPORT"/>
</dbReference>
<evidence type="ECO:0000256" key="3">
    <source>
        <dbReference type="ARBA" id="ARBA00022989"/>
    </source>
</evidence>
<gene>
    <name evidence="7" type="ORF">DAMNIGENAA_07360</name>
</gene>
<dbReference type="PANTHER" id="PTHR43229">
    <property type="entry name" value="NODULATION PROTEIN J"/>
    <property type="match status" value="1"/>
</dbReference>
<dbReference type="AlphaFoldDB" id="A0A9W6FRR7"/>
<dbReference type="Pfam" id="PF01061">
    <property type="entry name" value="ABC2_membrane"/>
    <property type="match status" value="1"/>
</dbReference>
<evidence type="ECO:0000256" key="2">
    <source>
        <dbReference type="ARBA" id="ARBA00022692"/>
    </source>
</evidence>
<dbReference type="GO" id="GO:0140359">
    <property type="term" value="F:ABC-type transporter activity"/>
    <property type="evidence" value="ECO:0007669"/>
    <property type="project" value="InterPro"/>
</dbReference>
<evidence type="ECO:0000256" key="1">
    <source>
        <dbReference type="ARBA" id="ARBA00004141"/>
    </source>
</evidence>
<organism evidence="7 8">
    <name type="scientific">Desulforhabdus amnigena</name>
    <dbReference type="NCBI Taxonomy" id="40218"/>
    <lineage>
        <taxon>Bacteria</taxon>
        <taxon>Pseudomonadati</taxon>
        <taxon>Thermodesulfobacteriota</taxon>
        <taxon>Syntrophobacteria</taxon>
        <taxon>Syntrophobacterales</taxon>
        <taxon>Syntrophobacteraceae</taxon>
        <taxon>Desulforhabdus</taxon>
    </lineage>
</organism>
<dbReference type="GO" id="GO:0043190">
    <property type="term" value="C:ATP-binding cassette (ABC) transporter complex"/>
    <property type="evidence" value="ECO:0007669"/>
    <property type="project" value="InterPro"/>
</dbReference>
<accession>A0A9W6FRR7</accession>
<evidence type="ECO:0000313" key="7">
    <source>
        <dbReference type="EMBL" id="GLI33303.1"/>
    </source>
</evidence>
<name>A0A9W6FRR7_9BACT</name>
<dbReference type="EMBL" id="BSDR01000001">
    <property type="protein sequence ID" value="GLI33303.1"/>
    <property type="molecule type" value="Genomic_DNA"/>
</dbReference>
<keyword evidence="4 5" id="KW-0472">Membrane</keyword>
<keyword evidence="3 5" id="KW-1133">Transmembrane helix</keyword>
<keyword evidence="8" id="KW-1185">Reference proteome</keyword>
<comment type="subcellular location">
    <subcellularLocation>
        <location evidence="5">Cell membrane</location>
        <topology evidence="5">Multi-pass membrane protein</topology>
    </subcellularLocation>
    <subcellularLocation>
        <location evidence="1">Membrane</location>
        <topology evidence="1">Multi-pass membrane protein</topology>
    </subcellularLocation>
</comment>
<dbReference type="InterPro" id="IPR000412">
    <property type="entry name" value="ABC_2_transport"/>
</dbReference>
<feature type="transmembrane region" description="Helical" evidence="5">
    <location>
        <begin position="150"/>
        <end position="173"/>
    </location>
</feature>
<evidence type="ECO:0000313" key="8">
    <source>
        <dbReference type="Proteomes" id="UP001144372"/>
    </source>
</evidence>
<sequence length="263" mass="30207">MKVSMPFNISRRFMRVWNRNLIVYRKIWLINFLPPLFEPVFYLLAFGFGLSSFIEKISFEGYALSYIRFIAPSLLAVTIMYNAFFENTYASFVRMYYQKTFDAMMATPLSMEEVITGEIVWGATKSVIATGIMFGVVSLFGLVQFPYGLLILPLAFLGGLAFGSIGMLFTGIVPSIDTYNLPIFLFITPMFLFSGTFFPLENLPYWAQKMAIIFPLTHLVRLTRYFSLGMVKMDLLWDVAYLAIFSMICFPLAVAAMYRRLIH</sequence>
<dbReference type="PIRSF" id="PIRSF006648">
    <property type="entry name" value="DrrB"/>
    <property type="match status" value="1"/>
</dbReference>
<feature type="transmembrane region" description="Helical" evidence="5">
    <location>
        <begin position="119"/>
        <end position="143"/>
    </location>
</feature>
<dbReference type="InterPro" id="IPR013525">
    <property type="entry name" value="ABC2_TM"/>
</dbReference>
<dbReference type="Proteomes" id="UP001144372">
    <property type="component" value="Unassembled WGS sequence"/>
</dbReference>
<feature type="transmembrane region" description="Helical" evidence="5">
    <location>
        <begin position="179"/>
        <end position="198"/>
    </location>
</feature>
<comment type="similarity">
    <text evidence="5">Belongs to the ABC-2 integral membrane protein family.</text>
</comment>
<evidence type="ECO:0000256" key="4">
    <source>
        <dbReference type="ARBA" id="ARBA00023136"/>
    </source>
</evidence>
<dbReference type="PROSITE" id="PS51012">
    <property type="entry name" value="ABC_TM2"/>
    <property type="match status" value="1"/>
</dbReference>
<proteinExistence type="inferred from homology"/>
<keyword evidence="5" id="KW-1003">Cell membrane</keyword>
<dbReference type="PANTHER" id="PTHR43229:SF2">
    <property type="entry name" value="NODULATION PROTEIN J"/>
    <property type="match status" value="1"/>
</dbReference>
<comment type="caution">
    <text evidence="5">Lacks conserved residue(s) required for the propagation of feature annotation.</text>
</comment>
<reference evidence="7" key="1">
    <citation type="submission" date="2022-12" db="EMBL/GenBank/DDBJ databases">
        <title>Reference genome sequencing for broad-spectrum identification of bacterial and archaeal isolates by mass spectrometry.</title>
        <authorList>
            <person name="Sekiguchi Y."/>
            <person name="Tourlousse D.M."/>
        </authorList>
    </citation>
    <scope>NUCLEOTIDE SEQUENCE</scope>
    <source>
        <strain evidence="7">ASRB1</strain>
    </source>
</reference>
<dbReference type="InterPro" id="IPR051784">
    <property type="entry name" value="Nod_factor_ABC_transporter"/>
</dbReference>
<feature type="transmembrane region" description="Helical" evidence="5">
    <location>
        <begin position="66"/>
        <end position="85"/>
    </location>
</feature>
<keyword evidence="5" id="KW-0813">Transport</keyword>
<keyword evidence="2 5" id="KW-0812">Transmembrane</keyword>
<feature type="domain" description="ABC transmembrane type-2" evidence="6">
    <location>
        <begin position="30"/>
        <end position="260"/>
    </location>
</feature>